<dbReference type="EMBL" id="JAAIKZ010000004">
    <property type="protein sequence ID" value="NEX73590.1"/>
    <property type="molecule type" value="Genomic_DNA"/>
</dbReference>
<evidence type="ECO:0000313" key="3">
    <source>
        <dbReference type="Proteomes" id="UP000480681"/>
    </source>
</evidence>
<evidence type="ECO:0000313" key="2">
    <source>
        <dbReference type="EMBL" id="NEX73590.1"/>
    </source>
</evidence>
<keyword evidence="1" id="KW-1133">Transmembrane helix</keyword>
<organism evidence="2 3">
    <name type="scientific">Aeromonas rivipollensis</name>
    <dbReference type="NCBI Taxonomy" id="948519"/>
    <lineage>
        <taxon>Bacteria</taxon>
        <taxon>Pseudomonadati</taxon>
        <taxon>Pseudomonadota</taxon>
        <taxon>Gammaproteobacteria</taxon>
        <taxon>Aeromonadales</taxon>
        <taxon>Aeromonadaceae</taxon>
        <taxon>Aeromonas</taxon>
    </lineage>
</organism>
<name>A0AAW9Y628_9GAMM</name>
<dbReference type="Proteomes" id="UP000480681">
    <property type="component" value="Unassembled WGS sequence"/>
</dbReference>
<keyword evidence="1" id="KW-0812">Transmembrane</keyword>
<evidence type="ECO:0000256" key="1">
    <source>
        <dbReference type="SAM" id="Phobius"/>
    </source>
</evidence>
<reference evidence="2 3" key="1">
    <citation type="submission" date="2020-02" db="EMBL/GenBank/DDBJ databases">
        <title>Genome sequencing of Aeromonas rivipollensis.</title>
        <authorList>
            <person name="Fono-Tamo Ubani E.K."/>
            <person name="Lekota K.E."/>
        </authorList>
    </citation>
    <scope>NUCLEOTIDE SEQUENCE [LARGE SCALE GENOMIC DNA]</scope>
    <source>
        <strain evidence="2 3">G87</strain>
    </source>
</reference>
<comment type="caution">
    <text evidence="2">The sequence shown here is derived from an EMBL/GenBank/DDBJ whole genome shotgun (WGS) entry which is preliminary data.</text>
</comment>
<protein>
    <submittedName>
        <fullName evidence="2">Uncharacterized protein</fullName>
    </submittedName>
</protein>
<gene>
    <name evidence="2" type="ORF">G4911_02205</name>
</gene>
<dbReference type="AlphaFoldDB" id="A0AAW9Y628"/>
<sequence length="147" mass="17013">MAMKKNYQTLKYIKWISFSIIVLYATHPVLNGLGCDFHSEIDDSKRSIYTTCKFGVINSIVLDKSTKEAFNYSGLYGKSGDTIFFYVHKKERLKEKEEGAVNFGAMLNNSQLYVVHVFTGKEYDMIVTHYPYYNGYKVKYVGVRGFF</sequence>
<keyword evidence="1" id="KW-0472">Membrane</keyword>
<proteinExistence type="predicted"/>
<accession>A0AAW9Y628</accession>
<feature type="transmembrane region" description="Helical" evidence="1">
    <location>
        <begin position="12"/>
        <end position="30"/>
    </location>
</feature>